<keyword evidence="1" id="KW-0472">Membrane</keyword>
<evidence type="ECO:0000256" key="1">
    <source>
        <dbReference type="SAM" id="Phobius"/>
    </source>
</evidence>
<feature type="transmembrane region" description="Helical" evidence="1">
    <location>
        <begin position="289"/>
        <end position="309"/>
    </location>
</feature>
<comment type="caution">
    <text evidence="2">The sequence shown here is derived from an EMBL/GenBank/DDBJ whole genome shotgun (WGS) entry which is preliminary data.</text>
</comment>
<keyword evidence="1" id="KW-1133">Transmembrane helix</keyword>
<feature type="transmembrane region" description="Helical" evidence="1">
    <location>
        <begin position="254"/>
        <end position="277"/>
    </location>
</feature>
<proteinExistence type="predicted"/>
<dbReference type="EMBL" id="MRZV01000936">
    <property type="protein sequence ID" value="PIK42426.1"/>
    <property type="molecule type" value="Genomic_DNA"/>
</dbReference>
<dbReference type="AlphaFoldDB" id="A0A2G8K330"/>
<feature type="transmembrane region" description="Helical" evidence="1">
    <location>
        <begin position="354"/>
        <end position="373"/>
    </location>
</feature>
<name>A0A2G8K330_STIJA</name>
<feature type="transmembrane region" description="Helical" evidence="1">
    <location>
        <begin position="188"/>
        <end position="210"/>
    </location>
</feature>
<organism evidence="2 3">
    <name type="scientific">Stichopus japonicus</name>
    <name type="common">Sea cucumber</name>
    <dbReference type="NCBI Taxonomy" id="307972"/>
    <lineage>
        <taxon>Eukaryota</taxon>
        <taxon>Metazoa</taxon>
        <taxon>Echinodermata</taxon>
        <taxon>Eleutherozoa</taxon>
        <taxon>Echinozoa</taxon>
        <taxon>Holothuroidea</taxon>
        <taxon>Aspidochirotacea</taxon>
        <taxon>Aspidochirotida</taxon>
        <taxon>Stichopodidae</taxon>
        <taxon>Apostichopus</taxon>
    </lineage>
</organism>
<dbReference type="Proteomes" id="UP000230750">
    <property type="component" value="Unassembled WGS sequence"/>
</dbReference>
<accession>A0A2G8K330</accession>
<gene>
    <name evidence="2" type="ORF">BSL78_20722</name>
</gene>
<feature type="transmembrane region" description="Helical" evidence="1">
    <location>
        <begin position="157"/>
        <end position="182"/>
    </location>
</feature>
<dbReference type="OrthoDB" id="10042460at2759"/>
<feature type="transmembrane region" description="Helical" evidence="1">
    <location>
        <begin position="393"/>
        <end position="414"/>
    </location>
</feature>
<evidence type="ECO:0000313" key="2">
    <source>
        <dbReference type="EMBL" id="PIK42426.1"/>
    </source>
</evidence>
<sequence>MYPRFRPMLSRDGHVNAGDYKANVIPDKEKEWPSSFWLLLKVLGLFYYESAVTERKCFPCHAKKFMEDRSRNQIKAMDINIDYLVLAYELESKREDEDEETRLLLSTNQNDDDEEEGEQNAVCTACESLWWNCDGVAERYTDKTIGFRRWYHKGEKFLSTAWLLCALCLLVYGLYLIIPRLFAKPDQILHLILRMTFYCAIVAPVLLLFCSKIRSCFKFNVRKLGWASSLNLRYLIRRAQILDLPKRGLPGKPFLFICICLPTTVSAYRYAIFLFMGDCGVTFEKVLESVFGTSFMIGMGLVIYLLYFIRVSFQCHFNILLKFIKENDGDLTKCKGVLFGIVAEFTCYSQLCGLYTALLFPVVVLAIVANLTWDYMSSGACVSQYAQSAQTVQMHLMVLAWIEIIALLSVYICALGGLNVQYLWDDFITNIVLMRSKQCSKPCDDVLKQLKQLITGSNALIFSIIGTVTATYMGFNLGQQNIAFLTASCNGTFANYHCG</sequence>
<protein>
    <submittedName>
        <fullName evidence="2">Uncharacterized protein</fullName>
    </submittedName>
</protein>
<keyword evidence="1" id="KW-0812">Transmembrane</keyword>
<reference evidence="2 3" key="1">
    <citation type="journal article" date="2017" name="PLoS Biol.">
        <title>The sea cucumber genome provides insights into morphological evolution and visceral regeneration.</title>
        <authorList>
            <person name="Zhang X."/>
            <person name="Sun L."/>
            <person name="Yuan J."/>
            <person name="Sun Y."/>
            <person name="Gao Y."/>
            <person name="Zhang L."/>
            <person name="Li S."/>
            <person name="Dai H."/>
            <person name="Hamel J.F."/>
            <person name="Liu C."/>
            <person name="Yu Y."/>
            <person name="Liu S."/>
            <person name="Lin W."/>
            <person name="Guo K."/>
            <person name="Jin S."/>
            <person name="Xu P."/>
            <person name="Storey K.B."/>
            <person name="Huan P."/>
            <person name="Zhang T."/>
            <person name="Zhou Y."/>
            <person name="Zhang J."/>
            <person name="Lin C."/>
            <person name="Li X."/>
            <person name="Xing L."/>
            <person name="Huo D."/>
            <person name="Sun M."/>
            <person name="Wang L."/>
            <person name="Mercier A."/>
            <person name="Li F."/>
            <person name="Yang H."/>
            <person name="Xiang J."/>
        </authorList>
    </citation>
    <scope>NUCLEOTIDE SEQUENCE [LARGE SCALE GENOMIC DNA]</scope>
    <source>
        <strain evidence="2">Shaxun</strain>
        <tissue evidence="2">Muscle</tissue>
    </source>
</reference>
<evidence type="ECO:0000313" key="3">
    <source>
        <dbReference type="Proteomes" id="UP000230750"/>
    </source>
</evidence>
<keyword evidence="3" id="KW-1185">Reference proteome</keyword>